<dbReference type="Gene3D" id="1.10.530.10">
    <property type="match status" value="2"/>
</dbReference>
<evidence type="ECO:0000259" key="8">
    <source>
        <dbReference type="PROSITE" id="PS00774"/>
    </source>
</evidence>
<dbReference type="Proteomes" id="UP000823749">
    <property type="component" value="Chromosome 9"/>
</dbReference>
<dbReference type="PANTHER" id="PTHR22595:SF79">
    <property type="entry name" value="CHITINASE 12"/>
    <property type="match status" value="1"/>
</dbReference>
<keyword evidence="4" id="KW-0624">Polysaccharide degradation</keyword>
<proteinExistence type="predicted"/>
<dbReference type="FunFam" id="3.30.20.10:FF:000001">
    <property type="entry name" value="Endochitinase (Chitinase)"/>
    <property type="match status" value="2"/>
</dbReference>
<keyword evidence="10" id="KW-1185">Reference proteome</keyword>
<name>A0AAV6IPD9_9ERIC</name>
<keyword evidence="2" id="KW-0147">Chitin-binding</keyword>
<dbReference type="PROSITE" id="PS00774">
    <property type="entry name" value="CHITINASE_19_2"/>
    <property type="match status" value="2"/>
</dbReference>
<feature type="chain" id="PRO_5043675206" description="Glycoside hydrolase family 19 catalytic domain-containing protein" evidence="6">
    <location>
        <begin position="21"/>
        <end position="550"/>
    </location>
</feature>
<sequence>MASLNPKNIFLTLLVAGILARMFLSETAVAQNGVSVSDIVTQSFFDGIVNKADPADCVGKSFFTRAAFLNSLSLFSAFGTVGTIDDSKREIAAFFAHATHETGFFCKIEENGGASTNDAYCDPTNTDYPCAANKKYYGRGPLQLSWNYNYGPAGSFIGFDGLNNPETVATDADVSFKAAMWFWMSNVHPIVTSGQGFGATIQAINSIECGGKEPALVAARVQYYTDYCNQLGVAPGDNLKSKPGPPYRCSYPAKTAVVPPMSVVANTVIAERVMPIVARGAKLALAPLLVLRPTSISVSNMVKDAFFNGIIDQAAASCAGKGFYTRFVFLQAADSYPLFGREGSIDVFKREIAAAFAHFTHETGQEIDGSSKDYCDETNTQYPCVAGKGYYGRGPIQLSWNFNYGPAGKSIGFNRLNNPDLVATDPLIAFKTALWYWMNFVHSIIVSGQGFGETIRAINGALECNGGNPATVSARVGYYTEDAYDVRKMCSCFVERYDFSVEYITVLIDNDHSYTQPTGRNIRLALSDLLRSIDPDDFLFVHYGGHGTYP</sequence>
<organism evidence="9 10">
    <name type="scientific">Rhododendron griersonianum</name>
    <dbReference type="NCBI Taxonomy" id="479676"/>
    <lineage>
        <taxon>Eukaryota</taxon>
        <taxon>Viridiplantae</taxon>
        <taxon>Streptophyta</taxon>
        <taxon>Embryophyta</taxon>
        <taxon>Tracheophyta</taxon>
        <taxon>Spermatophyta</taxon>
        <taxon>Magnoliopsida</taxon>
        <taxon>eudicotyledons</taxon>
        <taxon>Gunneridae</taxon>
        <taxon>Pentapetalae</taxon>
        <taxon>asterids</taxon>
        <taxon>Ericales</taxon>
        <taxon>Ericaceae</taxon>
        <taxon>Ericoideae</taxon>
        <taxon>Rhodoreae</taxon>
        <taxon>Rhododendron</taxon>
    </lineage>
</organism>
<dbReference type="SUPFAM" id="SSF53955">
    <property type="entry name" value="Lysozyme-like"/>
    <property type="match status" value="2"/>
</dbReference>
<dbReference type="GO" id="GO:0006508">
    <property type="term" value="P:proteolysis"/>
    <property type="evidence" value="ECO:0007669"/>
    <property type="project" value="InterPro"/>
</dbReference>
<gene>
    <name evidence="9" type="ORF">RHGRI_025456</name>
</gene>
<accession>A0AAV6IPD9</accession>
<dbReference type="InterPro" id="IPR011600">
    <property type="entry name" value="Pept_C14_caspase"/>
</dbReference>
<dbReference type="InterPro" id="IPR023346">
    <property type="entry name" value="Lysozyme-like_dom_sf"/>
</dbReference>
<dbReference type="GO" id="GO:0006032">
    <property type="term" value="P:chitin catabolic process"/>
    <property type="evidence" value="ECO:0007669"/>
    <property type="project" value="UniProtKB-KW"/>
</dbReference>
<dbReference type="Pfam" id="PF00182">
    <property type="entry name" value="Glyco_hydro_19"/>
    <property type="match status" value="2"/>
</dbReference>
<dbReference type="PROSITE" id="PS00773">
    <property type="entry name" value="CHITINASE_19_1"/>
    <property type="match status" value="1"/>
</dbReference>
<comment type="function">
    <text evidence="1">Defense against chitin-containing fungal pathogens.</text>
</comment>
<evidence type="ECO:0000256" key="1">
    <source>
        <dbReference type="ARBA" id="ARBA00003102"/>
    </source>
</evidence>
<dbReference type="GO" id="GO:0016998">
    <property type="term" value="P:cell wall macromolecule catabolic process"/>
    <property type="evidence" value="ECO:0007669"/>
    <property type="project" value="InterPro"/>
</dbReference>
<evidence type="ECO:0000259" key="7">
    <source>
        <dbReference type="PROSITE" id="PS00773"/>
    </source>
</evidence>
<evidence type="ECO:0000313" key="10">
    <source>
        <dbReference type="Proteomes" id="UP000823749"/>
    </source>
</evidence>
<dbReference type="InterPro" id="IPR000726">
    <property type="entry name" value="Glyco_hydro_19_cat"/>
</dbReference>
<dbReference type="Gene3D" id="3.30.20.10">
    <property type="entry name" value="Endochitinase, domain 2"/>
    <property type="match status" value="2"/>
</dbReference>
<keyword evidence="3" id="KW-0611">Plant defense</keyword>
<dbReference type="AlphaFoldDB" id="A0AAV6IPD9"/>
<dbReference type="PANTHER" id="PTHR22595">
    <property type="entry name" value="CHITINASE-RELATED"/>
    <property type="match status" value="1"/>
</dbReference>
<feature type="signal peptide" evidence="6">
    <location>
        <begin position="1"/>
        <end position="20"/>
    </location>
</feature>
<dbReference type="GO" id="GO:0008061">
    <property type="term" value="F:chitin binding"/>
    <property type="evidence" value="ECO:0007669"/>
    <property type="project" value="UniProtKB-KW"/>
</dbReference>
<keyword evidence="5" id="KW-1015">Disulfide bond</keyword>
<feature type="domain" description="Glycoside hydrolase family 19 catalytic" evidence="8">
    <location>
        <begin position="428"/>
        <end position="438"/>
    </location>
</feature>
<feature type="domain" description="Glycoside hydrolase family 19 catalytic" evidence="8">
    <location>
        <begin position="174"/>
        <end position="184"/>
    </location>
</feature>
<evidence type="ECO:0000256" key="4">
    <source>
        <dbReference type="ARBA" id="ARBA00023024"/>
    </source>
</evidence>
<dbReference type="GO" id="GO:0004197">
    <property type="term" value="F:cysteine-type endopeptidase activity"/>
    <property type="evidence" value="ECO:0007669"/>
    <property type="project" value="InterPro"/>
</dbReference>
<protein>
    <recommendedName>
        <fullName evidence="7 8">Glycoside hydrolase family 19 catalytic domain-containing protein</fullName>
    </recommendedName>
</protein>
<dbReference type="EMBL" id="JACTNZ010000009">
    <property type="protein sequence ID" value="KAG5530513.1"/>
    <property type="molecule type" value="Genomic_DNA"/>
</dbReference>
<evidence type="ECO:0000256" key="2">
    <source>
        <dbReference type="ARBA" id="ARBA00022669"/>
    </source>
</evidence>
<evidence type="ECO:0000256" key="5">
    <source>
        <dbReference type="ARBA" id="ARBA00023157"/>
    </source>
</evidence>
<evidence type="ECO:0000313" key="9">
    <source>
        <dbReference type="EMBL" id="KAG5530513.1"/>
    </source>
</evidence>
<dbReference type="CDD" id="cd00325">
    <property type="entry name" value="chitinase_GH19"/>
    <property type="match status" value="2"/>
</dbReference>
<dbReference type="GO" id="GO:0004568">
    <property type="term" value="F:chitinase activity"/>
    <property type="evidence" value="ECO:0007669"/>
    <property type="project" value="InterPro"/>
</dbReference>
<keyword evidence="4" id="KW-0119">Carbohydrate metabolism</keyword>
<comment type="caution">
    <text evidence="9">The sequence shown here is derived from an EMBL/GenBank/DDBJ whole genome shotgun (WGS) entry which is preliminary data.</text>
</comment>
<evidence type="ECO:0000256" key="3">
    <source>
        <dbReference type="ARBA" id="ARBA00022821"/>
    </source>
</evidence>
<keyword evidence="6" id="KW-0732">Signal</keyword>
<feature type="domain" description="Glycoside hydrolase family 19 catalytic" evidence="7">
    <location>
        <begin position="318"/>
        <end position="340"/>
    </location>
</feature>
<dbReference type="GO" id="GO:0006952">
    <property type="term" value="P:defense response"/>
    <property type="evidence" value="ECO:0007669"/>
    <property type="project" value="UniProtKB-KW"/>
</dbReference>
<evidence type="ECO:0000256" key="6">
    <source>
        <dbReference type="SAM" id="SignalP"/>
    </source>
</evidence>
<dbReference type="Pfam" id="PF00656">
    <property type="entry name" value="Peptidase_C14"/>
    <property type="match status" value="1"/>
</dbReference>
<keyword evidence="4" id="KW-0146">Chitin degradation</keyword>
<reference evidence="9" key="1">
    <citation type="submission" date="2020-08" db="EMBL/GenBank/DDBJ databases">
        <title>Plant Genome Project.</title>
        <authorList>
            <person name="Zhang R.-G."/>
        </authorList>
    </citation>
    <scope>NUCLEOTIDE SEQUENCE</scope>
    <source>
        <strain evidence="9">WSP0</strain>
        <tissue evidence="9">Leaf</tissue>
    </source>
</reference>